<keyword evidence="2" id="KW-1185">Reference proteome</keyword>
<organism evidence="1 2">
    <name type="scientific">Trifolium pratense</name>
    <name type="common">Red clover</name>
    <dbReference type="NCBI Taxonomy" id="57577"/>
    <lineage>
        <taxon>Eukaryota</taxon>
        <taxon>Viridiplantae</taxon>
        <taxon>Streptophyta</taxon>
        <taxon>Embryophyta</taxon>
        <taxon>Tracheophyta</taxon>
        <taxon>Spermatophyta</taxon>
        <taxon>Magnoliopsida</taxon>
        <taxon>eudicotyledons</taxon>
        <taxon>Gunneridae</taxon>
        <taxon>Pentapetalae</taxon>
        <taxon>rosids</taxon>
        <taxon>fabids</taxon>
        <taxon>Fabales</taxon>
        <taxon>Fabaceae</taxon>
        <taxon>Papilionoideae</taxon>
        <taxon>50 kb inversion clade</taxon>
        <taxon>NPAAA clade</taxon>
        <taxon>Hologalegina</taxon>
        <taxon>IRL clade</taxon>
        <taxon>Trifolieae</taxon>
        <taxon>Trifolium</taxon>
    </lineage>
</organism>
<evidence type="ECO:0000313" key="1">
    <source>
        <dbReference type="EMBL" id="CAJ2663835.1"/>
    </source>
</evidence>
<dbReference type="Proteomes" id="UP001177021">
    <property type="component" value="Unassembled WGS sequence"/>
</dbReference>
<protein>
    <submittedName>
        <fullName evidence="1">Uncharacterized protein</fullName>
    </submittedName>
</protein>
<sequence length="784" mass="87194">MVQLYENKNINWKPSTVKIDGLQIDWKPSPVIAIATSIDGLRVAAAREDGSLELWLVSPGSDRWHCQLTIRGDPNKRVSSLVWCNGSEFGRLFSSNLDGSVSKWDFFHLKQTTVLESDGVSIWKMAVTLPKSSVIKAETKGGRLGNGHGDSGESENSESDEDSESPATIMQSVLRFPRVAIGYDDGRVGIYAISDTDEFMHVKSLLRVKGRVLSVTWSEDANYIYSGSSDGLIQIWDAMSGHEVDWTRVGQKVCIWSLLFLRSGTLVSADSSGGVQFWDSKNLSPLQAHSLHKGDAIALAAAPSQDMVFSAGSDGQVILYTLSKSSNNVNSPTMKKWIHVKSVRSHTHDVRALTVAVPIVEEDCLPDERIKRIRREAKPKDFSYHKWAHMKGPMLISAGDDTKLFAYPVKEFTTIHDICPAPQGTPIQLVLNTTAFNQSSILLVQSSRWLDIHLLQLRNVHTVGRRANPKMQHFKIYASGRVQSKASQHIICSTISNSGVLVAYSDQEKPSLVELKCEVGKITLSTKKLPQRLPFTHSMIFTHDSSWLILAGHDRRIYVVDVENSEIVHTFTPRPELQDEKSPLTEPPITKLFSSSDKQWLAAVNCFGDIYIFNLEILRQHWFISRLDGASVTAGGFPPCNNNVLIVTTSSNKVYAFDVEAKKLGEWSNRNTHVLPTTFREFPGEVIGISFPPLSTSSSFVVYSSRAMCLIEFGLSGETDDNDMLDIQNSAVQSLQNFNVIPLANPVLFLAYTSKNSFIMVDKPWLEVVKSLEASPIHRHLYGS</sequence>
<reference evidence="1" key="1">
    <citation type="submission" date="2023-10" db="EMBL/GenBank/DDBJ databases">
        <authorList>
            <person name="Rodriguez Cubillos JULIANA M."/>
            <person name="De Vega J."/>
        </authorList>
    </citation>
    <scope>NUCLEOTIDE SEQUENCE</scope>
</reference>
<gene>
    <name evidence="1" type="ORF">MILVUS5_LOCUS29179</name>
</gene>
<comment type="caution">
    <text evidence="1">The sequence shown here is derived from an EMBL/GenBank/DDBJ whole genome shotgun (WGS) entry which is preliminary data.</text>
</comment>
<proteinExistence type="predicted"/>
<name>A0ACB0L5F4_TRIPR</name>
<accession>A0ACB0L5F4</accession>
<dbReference type="EMBL" id="CASHSV030000409">
    <property type="protein sequence ID" value="CAJ2663835.1"/>
    <property type="molecule type" value="Genomic_DNA"/>
</dbReference>
<evidence type="ECO:0000313" key="2">
    <source>
        <dbReference type="Proteomes" id="UP001177021"/>
    </source>
</evidence>